<evidence type="ECO:0000256" key="6">
    <source>
        <dbReference type="RuleBase" id="RU363041"/>
    </source>
</evidence>
<keyword evidence="6" id="KW-1003">Cell membrane</keyword>
<evidence type="ECO:0000256" key="5">
    <source>
        <dbReference type="ARBA" id="ARBA00023136"/>
    </source>
</evidence>
<evidence type="ECO:0000256" key="3">
    <source>
        <dbReference type="ARBA" id="ARBA00022692"/>
    </source>
</evidence>
<proteinExistence type="inferred from homology"/>
<feature type="transmembrane region" description="Helical" evidence="6">
    <location>
        <begin position="188"/>
        <end position="209"/>
    </location>
</feature>
<dbReference type="Pfam" id="PF01925">
    <property type="entry name" value="TauE"/>
    <property type="match status" value="1"/>
</dbReference>
<dbReference type="PANTHER" id="PTHR43483:SF3">
    <property type="entry name" value="MEMBRANE TRANSPORTER PROTEIN HI_0806-RELATED"/>
    <property type="match status" value="1"/>
</dbReference>
<comment type="similarity">
    <text evidence="2 6">Belongs to the 4-toluene sulfonate uptake permease (TSUP) (TC 2.A.102) family.</text>
</comment>
<feature type="transmembrane region" description="Helical" evidence="6">
    <location>
        <begin position="148"/>
        <end position="168"/>
    </location>
</feature>
<protein>
    <recommendedName>
        <fullName evidence="6">Probable membrane transporter protein</fullName>
    </recommendedName>
</protein>
<keyword evidence="3 6" id="KW-0812">Transmembrane</keyword>
<gene>
    <name evidence="7" type="ORF">IAB19_01215</name>
</gene>
<feature type="transmembrane region" description="Helical" evidence="6">
    <location>
        <begin position="12"/>
        <end position="45"/>
    </location>
</feature>
<comment type="caution">
    <text evidence="7">The sequence shown here is derived from an EMBL/GenBank/DDBJ whole genome shotgun (WGS) entry which is preliminary data.</text>
</comment>
<feature type="transmembrane region" description="Helical" evidence="6">
    <location>
        <begin position="254"/>
        <end position="272"/>
    </location>
</feature>
<evidence type="ECO:0000313" key="8">
    <source>
        <dbReference type="Proteomes" id="UP000823631"/>
    </source>
</evidence>
<name>A0A9D9DAQ6_9GAMM</name>
<dbReference type="GO" id="GO:0005886">
    <property type="term" value="C:plasma membrane"/>
    <property type="evidence" value="ECO:0007669"/>
    <property type="project" value="UniProtKB-SubCell"/>
</dbReference>
<feature type="transmembrane region" description="Helical" evidence="6">
    <location>
        <begin position="57"/>
        <end position="78"/>
    </location>
</feature>
<evidence type="ECO:0000256" key="1">
    <source>
        <dbReference type="ARBA" id="ARBA00004141"/>
    </source>
</evidence>
<evidence type="ECO:0000313" key="7">
    <source>
        <dbReference type="EMBL" id="MBO8414987.1"/>
    </source>
</evidence>
<feature type="transmembrane region" description="Helical" evidence="6">
    <location>
        <begin position="221"/>
        <end position="242"/>
    </location>
</feature>
<dbReference type="EMBL" id="JADINH010000020">
    <property type="protein sequence ID" value="MBO8414987.1"/>
    <property type="molecule type" value="Genomic_DNA"/>
</dbReference>
<reference evidence="7" key="1">
    <citation type="submission" date="2020-10" db="EMBL/GenBank/DDBJ databases">
        <authorList>
            <person name="Gilroy R."/>
        </authorList>
    </citation>
    <scope>NUCLEOTIDE SEQUENCE</scope>
    <source>
        <strain evidence="7">17213</strain>
    </source>
</reference>
<comment type="subcellular location">
    <subcellularLocation>
        <location evidence="6">Cell membrane</location>
        <topology evidence="6">Multi-pass membrane protein</topology>
    </subcellularLocation>
    <subcellularLocation>
        <location evidence="1">Membrane</location>
        <topology evidence="1">Multi-pass membrane protein</topology>
    </subcellularLocation>
</comment>
<evidence type="ECO:0000256" key="4">
    <source>
        <dbReference type="ARBA" id="ARBA00022989"/>
    </source>
</evidence>
<reference evidence="7" key="2">
    <citation type="journal article" date="2021" name="PeerJ">
        <title>Extensive microbial diversity within the chicken gut microbiome revealed by metagenomics and culture.</title>
        <authorList>
            <person name="Gilroy R."/>
            <person name="Ravi A."/>
            <person name="Getino M."/>
            <person name="Pursley I."/>
            <person name="Horton D.L."/>
            <person name="Alikhan N.F."/>
            <person name="Baker D."/>
            <person name="Gharbi K."/>
            <person name="Hall N."/>
            <person name="Watson M."/>
            <person name="Adriaenssens E.M."/>
            <person name="Foster-Nyarko E."/>
            <person name="Jarju S."/>
            <person name="Secka A."/>
            <person name="Antonio M."/>
            <person name="Oren A."/>
            <person name="Chaudhuri R.R."/>
            <person name="La Ragione R."/>
            <person name="Hildebrand F."/>
            <person name="Pallen M.J."/>
        </authorList>
    </citation>
    <scope>NUCLEOTIDE SEQUENCE</scope>
    <source>
        <strain evidence="7">17213</strain>
    </source>
</reference>
<dbReference type="Proteomes" id="UP000823631">
    <property type="component" value="Unassembled WGS sequence"/>
</dbReference>
<organism evidence="7 8">
    <name type="scientific">Candidatus Avisuccinivibrio stercorigallinarum</name>
    <dbReference type="NCBI Taxonomy" id="2840704"/>
    <lineage>
        <taxon>Bacteria</taxon>
        <taxon>Pseudomonadati</taxon>
        <taxon>Pseudomonadota</taxon>
        <taxon>Gammaproteobacteria</taxon>
        <taxon>Aeromonadales</taxon>
        <taxon>Succinivibrionaceae</taxon>
        <taxon>Succinivibrionaceae incertae sedis</taxon>
        <taxon>Candidatus Avisuccinivibrio</taxon>
    </lineage>
</organism>
<dbReference type="InterPro" id="IPR002781">
    <property type="entry name" value="TM_pro_TauE-like"/>
</dbReference>
<keyword evidence="5 6" id="KW-0472">Membrane</keyword>
<dbReference type="AlphaFoldDB" id="A0A9D9DAQ6"/>
<evidence type="ECO:0000256" key="2">
    <source>
        <dbReference type="ARBA" id="ARBA00009142"/>
    </source>
</evidence>
<feature type="transmembrane region" description="Helical" evidence="6">
    <location>
        <begin position="116"/>
        <end position="136"/>
    </location>
</feature>
<dbReference type="PANTHER" id="PTHR43483">
    <property type="entry name" value="MEMBRANE TRANSPORTER PROTEIN HI_0806-RELATED"/>
    <property type="match status" value="1"/>
</dbReference>
<sequence length="276" mass="28374">MFGLDTAELISTVLILIVCGCAAGFLAGLLGIGGGVVFVPVFYFVFMHAFHASGDTAMVLATGTSLTCMIPTSISAAISQYKRGNTDLEVIKRWAPGLTLGVICGAAISSFYGGEWLAILFGSVMILNSINTLLRAKAKPMFSSLPGTFGQGVIGFLISGFSVMLGIGGGTLTVPVLNACSVEPHKSIGTSSAVSLFVCVPGALIMLCTGSTPENAPLGTFGLVNLLAAICVVPISVLFAPLGVRFGKNVSPVTLKRIFAVALFIVSVRMLAGALM</sequence>
<feature type="transmembrane region" description="Helical" evidence="6">
    <location>
        <begin position="90"/>
        <end position="110"/>
    </location>
</feature>
<accession>A0A9D9DAQ6</accession>
<keyword evidence="4 6" id="KW-1133">Transmembrane helix</keyword>